<dbReference type="Proteomes" id="UP000000763">
    <property type="component" value="Chromosome 1"/>
</dbReference>
<organism evidence="2">
    <name type="scientific">Oryza sativa subsp. japonica</name>
    <name type="common">Rice</name>
    <dbReference type="NCBI Taxonomy" id="39947"/>
    <lineage>
        <taxon>Eukaryota</taxon>
        <taxon>Viridiplantae</taxon>
        <taxon>Streptophyta</taxon>
        <taxon>Embryophyta</taxon>
        <taxon>Tracheophyta</taxon>
        <taxon>Spermatophyta</taxon>
        <taxon>Magnoliopsida</taxon>
        <taxon>Liliopsida</taxon>
        <taxon>Poales</taxon>
        <taxon>Poaceae</taxon>
        <taxon>BOP clade</taxon>
        <taxon>Oryzoideae</taxon>
        <taxon>Oryzeae</taxon>
        <taxon>Oryzinae</taxon>
        <taxon>Oryza</taxon>
        <taxon>Oryza sativa</taxon>
    </lineage>
</organism>
<dbReference type="EMBL" id="AP004331">
    <property type="protein sequence ID" value="BAD82680.1"/>
    <property type="molecule type" value="Genomic_DNA"/>
</dbReference>
<reference evidence="4" key="2">
    <citation type="journal article" date="2005" name="Nature">
        <title>The map-based sequence of the rice genome.</title>
        <authorList>
            <consortium name="International rice genome sequencing project (IRGSP)"/>
            <person name="Matsumoto T."/>
            <person name="Wu J."/>
            <person name="Kanamori H."/>
            <person name="Katayose Y."/>
            <person name="Fujisawa M."/>
            <person name="Namiki N."/>
            <person name="Mizuno H."/>
            <person name="Yamamoto K."/>
            <person name="Antonio B.A."/>
            <person name="Baba T."/>
            <person name="Sakata K."/>
            <person name="Nagamura Y."/>
            <person name="Aoki H."/>
            <person name="Arikawa K."/>
            <person name="Arita K."/>
            <person name="Bito T."/>
            <person name="Chiden Y."/>
            <person name="Fujitsuka N."/>
            <person name="Fukunaka R."/>
            <person name="Hamada M."/>
            <person name="Harada C."/>
            <person name="Hayashi A."/>
            <person name="Hijishita S."/>
            <person name="Honda M."/>
            <person name="Hosokawa S."/>
            <person name="Ichikawa Y."/>
            <person name="Idonuma A."/>
            <person name="Iijima M."/>
            <person name="Ikeda M."/>
            <person name="Ikeno M."/>
            <person name="Ito K."/>
            <person name="Ito S."/>
            <person name="Ito T."/>
            <person name="Ito Y."/>
            <person name="Ito Y."/>
            <person name="Iwabuchi A."/>
            <person name="Kamiya K."/>
            <person name="Karasawa W."/>
            <person name="Kurita K."/>
            <person name="Katagiri S."/>
            <person name="Kikuta A."/>
            <person name="Kobayashi H."/>
            <person name="Kobayashi N."/>
            <person name="Machita K."/>
            <person name="Maehara T."/>
            <person name="Masukawa M."/>
            <person name="Mizubayashi T."/>
            <person name="Mukai Y."/>
            <person name="Nagasaki H."/>
            <person name="Nagata Y."/>
            <person name="Naito S."/>
            <person name="Nakashima M."/>
            <person name="Nakama Y."/>
            <person name="Nakamichi Y."/>
            <person name="Nakamura M."/>
            <person name="Meguro A."/>
            <person name="Negishi M."/>
            <person name="Ohta I."/>
            <person name="Ohta T."/>
            <person name="Okamoto M."/>
            <person name="Ono N."/>
            <person name="Saji S."/>
            <person name="Sakaguchi M."/>
            <person name="Sakai K."/>
            <person name="Shibata M."/>
            <person name="Shimokawa T."/>
            <person name="Song J."/>
            <person name="Takazaki Y."/>
            <person name="Terasawa K."/>
            <person name="Tsugane M."/>
            <person name="Tsuji K."/>
            <person name="Ueda S."/>
            <person name="Waki K."/>
            <person name="Yamagata H."/>
            <person name="Yamamoto M."/>
            <person name="Yamamoto S."/>
            <person name="Yamane H."/>
            <person name="Yoshiki S."/>
            <person name="Yoshihara R."/>
            <person name="Yukawa K."/>
            <person name="Zhong H."/>
            <person name="Yano M."/>
            <person name="Yuan Q."/>
            <person name="Ouyang S."/>
            <person name="Liu J."/>
            <person name="Jones K.M."/>
            <person name="Gansberger K."/>
            <person name="Moffat K."/>
            <person name="Hill J."/>
            <person name="Bera J."/>
            <person name="Fadrosh D."/>
            <person name="Jin S."/>
            <person name="Johri S."/>
            <person name="Kim M."/>
            <person name="Overton L."/>
            <person name="Reardon M."/>
            <person name="Tsitrin T."/>
            <person name="Vuong H."/>
            <person name="Weaver B."/>
            <person name="Ciecko A."/>
            <person name="Tallon L."/>
            <person name="Jackson J."/>
            <person name="Pai G."/>
            <person name="Aken S.V."/>
            <person name="Utterback T."/>
            <person name="Reidmuller S."/>
            <person name="Feldblyum T."/>
            <person name="Hsiao J."/>
            <person name="Zismann V."/>
            <person name="Iobst S."/>
            <person name="de Vazeille A.R."/>
            <person name="Buell C.R."/>
            <person name="Ying K."/>
            <person name="Li Y."/>
            <person name="Lu T."/>
            <person name="Huang Y."/>
            <person name="Zhao Q."/>
            <person name="Feng Q."/>
            <person name="Zhang L."/>
            <person name="Zhu J."/>
            <person name="Weng Q."/>
            <person name="Mu J."/>
            <person name="Lu Y."/>
            <person name="Fan D."/>
            <person name="Liu Y."/>
            <person name="Guan J."/>
            <person name="Zhang Y."/>
            <person name="Yu S."/>
            <person name="Liu X."/>
            <person name="Zhang Y."/>
            <person name="Hong G."/>
            <person name="Han B."/>
            <person name="Choisne N."/>
            <person name="Demange N."/>
            <person name="Orjeda G."/>
            <person name="Samain S."/>
            <person name="Cattolico L."/>
            <person name="Pelletier E."/>
            <person name="Couloux A."/>
            <person name="Segurens B."/>
            <person name="Wincker P."/>
            <person name="D'Hont A."/>
            <person name="Scarpelli C."/>
            <person name="Weissenbach J."/>
            <person name="Salanoubat M."/>
            <person name="Quetier F."/>
            <person name="Yu Y."/>
            <person name="Kim H.R."/>
            <person name="Rambo T."/>
            <person name="Currie J."/>
            <person name="Collura K."/>
            <person name="Luo M."/>
            <person name="Yang T."/>
            <person name="Ammiraju J.S.S."/>
            <person name="Engler F."/>
            <person name="Soderlund C."/>
            <person name="Wing R.A."/>
            <person name="Palmer L.E."/>
            <person name="de la Bastide M."/>
            <person name="Spiegel L."/>
            <person name="Nascimento L."/>
            <person name="Zutavern T."/>
            <person name="O'Shaughnessy A."/>
            <person name="Dike S."/>
            <person name="Dedhia N."/>
            <person name="Preston R."/>
            <person name="Balija V."/>
            <person name="McCombie W.R."/>
            <person name="Chow T."/>
            <person name="Chen H."/>
            <person name="Chung M."/>
            <person name="Chen C."/>
            <person name="Shaw J."/>
            <person name="Wu H."/>
            <person name="Hsiao K."/>
            <person name="Chao Y."/>
            <person name="Chu M."/>
            <person name="Cheng C."/>
            <person name="Hour A."/>
            <person name="Lee P."/>
            <person name="Lin S."/>
            <person name="Lin Y."/>
            <person name="Liou J."/>
            <person name="Liu S."/>
            <person name="Hsing Y."/>
            <person name="Raghuvanshi S."/>
            <person name="Mohanty A."/>
            <person name="Bharti A.K."/>
            <person name="Gaur A."/>
            <person name="Gupta V."/>
            <person name="Kumar D."/>
            <person name="Ravi V."/>
            <person name="Vij S."/>
            <person name="Kapur A."/>
            <person name="Khurana P."/>
            <person name="Khurana P."/>
            <person name="Khurana J.P."/>
            <person name="Tyagi A.K."/>
            <person name="Gaikwad K."/>
            <person name="Singh A."/>
            <person name="Dalal V."/>
            <person name="Srivastava S."/>
            <person name="Dixit A."/>
            <person name="Pal A.K."/>
            <person name="Ghazi I.A."/>
            <person name="Yadav M."/>
            <person name="Pandit A."/>
            <person name="Bhargava A."/>
            <person name="Sureshbabu K."/>
            <person name="Batra K."/>
            <person name="Sharma T.R."/>
            <person name="Mohapatra T."/>
            <person name="Singh N.K."/>
            <person name="Messing J."/>
            <person name="Nelson A.B."/>
            <person name="Fuks G."/>
            <person name="Kavchok S."/>
            <person name="Keizer G."/>
            <person name="Linton E."/>
            <person name="Llaca V."/>
            <person name="Song R."/>
            <person name="Tanyolac B."/>
            <person name="Young S."/>
            <person name="Ho-Il K."/>
            <person name="Hahn J.H."/>
            <person name="Sangsakoo G."/>
            <person name="Vanavichit A."/>
            <person name="de Mattos Luiz.A.T."/>
            <person name="Zimmer P.D."/>
            <person name="Malone G."/>
            <person name="Dellagostin O."/>
            <person name="de Oliveira A.C."/>
            <person name="Bevan M."/>
            <person name="Bancroft I."/>
            <person name="Minx P."/>
            <person name="Cordum H."/>
            <person name="Wilson R."/>
            <person name="Cheng Z."/>
            <person name="Jin W."/>
            <person name="Jiang J."/>
            <person name="Leong S.A."/>
            <person name="Iwama H."/>
            <person name="Gojobori T."/>
            <person name="Itoh T."/>
            <person name="Niimura Y."/>
            <person name="Fujii Y."/>
            <person name="Habara T."/>
            <person name="Sakai H."/>
            <person name="Sato Y."/>
            <person name="Wilson G."/>
            <person name="Kumar K."/>
            <person name="McCouch S."/>
            <person name="Juretic N."/>
            <person name="Hoen D."/>
            <person name="Wright S."/>
            <person name="Bruskiewich R."/>
            <person name="Bureau T."/>
            <person name="Miyao A."/>
            <person name="Hirochika H."/>
            <person name="Nishikawa T."/>
            <person name="Kadowaki K."/>
            <person name="Sugiura M."/>
            <person name="Burr B."/>
            <person name="Sasaki T."/>
        </authorList>
    </citation>
    <scope>NUCLEOTIDE SEQUENCE [LARGE SCALE GENOMIC DNA]</scope>
    <source>
        <strain evidence="4">cv. Nipponbare</strain>
    </source>
</reference>
<dbReference type="Proteomes" id="UP000817658">
    <property type="component" value="Chromosome 1"/>
</dbReference>
<reference evidence="2" key="1">
    <citation type="journal article" date="2002" name="Nature">
        <title>The genome sequence and structure of rice chromosome 1.</title>
        <authorList>
            <person name="Sasaki T."/>
            <person name="Matsumoto T."/>
            <person name="Yamamoto K."/>
            <person name="Sakata K."/>
            <person name="Baba T."/>
            <person name="Katayose Y."/>
            <person name="Wu J."/>
            <person name="Niimura Y."/>
            <person name="Cheng Z."/>
            <person name="Nagamura Y."/>
            <person name="Antonio B.A."/>
            <person name="Kanamori H."/>
            <person name="Hosokawa S."/>
            <person name="Masukawa M."/>
            <person name="Arikawa K."/>
            <person name="Chiden Y."/>
            <person name="Hayashi M."/>
            <person name="Okamoto M."/>
            <person name="Ando T."/>
            <person name="Aoki H."/>
            <person name="Arita K."/>
            <person name="Hamada M."/>
            <person name="Harada C."/>
            <person name="Hijishita S."/>
            <person name="Honda M."/>
            <person name="Ichikawa Y."/>
            <person name="Idonuma A."/>
            <person name="Iijima M."/>
            <person name="Ikeda M."/>
            <person name="Ikeno M."/>
            <person name="Itoh S."/>
            <person name="Itoh T."/>
            <person name="Itoh Y."/>
            <person name="Itoh Y."/>
            <person name="Iwabuchi A."/>
            <person name="Kamiya K."/>
            <person name="Karasawa W."/>
            <person name="Katagiri S."/>
            <person name="Kikuta A."/>
            <person name="Kobayashi N."/>
            <person name="Kono I."/>
            <person name="Machita K."/>
            <person name="Maehara T."/>
            <person name="Mizuno H."/>
            <person name="Mizubayashi T."/>
            <person name="Mukai Y."/>
            <person name="Nagasaki H."/>
            <person name="Nakashima M."/>
            <person name="Nakama Y."/>
            <person name="Nakamichi Y."/>
            <person name="Nakamura M."/>
            <person name="Namiki N."/>
            <person name="Negishi M."/>
            <person name="Ohta I."/>
            <person name="Ono N."/>
            <person name="Saji S."/>
            <person name="Sakai K."/>
            <person name="Shibata M."/>
            <person name="Shimokawa T."/>
            <person name="Shomura A."/>
            <person name="Song J."/>
            <person name="Takazaki Y."/>
            <person name="Terasawa K."/>
            <person name="Tsuji K."/>
            <person name="Waki K."/>
            <person name="Yamagata H."/>
            <person name="Yamane H."/>
            <person name="Yoshiki S."/>
            <person name="Yoshihara R."/>
            <person name="Yukawa K."/>
            <person name="Zhong H."/>
            <person name="Iwama H."/>
            <person name="Endo T."/>
            <person name="Ito H."/>
            <person name="Hahn J.H."/>
            <person name="Kim H.I."/>
            <person name="Eun M.Y."/>
            <person name="Yano M."/>
            <person name="Jiang J."/>
            <person name="Gojobori T."/>
        </authorList>
    </citation>
    <scope>NUCLEOTIDE SEQUENCE</scope>
</reference>
<gene>
    <name evidence="3" type="ORF">OSJNBa0085D07.7</name>
    <name evidence="2" type="ORF">P0425G02.38</name>
</gene>
<name>A0A0P0V9I0_ORYSJ</name>
<feature type="compositionally biased region" description="Low complexity" evidence="1">
    <location>
        <begin position="1"/>
        <end position="21"/>
    </location>
</feature>
<feature type="region of interest" description="Disordered" evidence="1">
    <location>
        <begin position="1"/>
        <end position="79"/>
    </location>
</feature>
<evidence type="ECO:0000313" key="2">
    <source>
        <dbReference type="EMBL" id="BAB85252.1"/>
    </source>
</evidence>
<feature type="compositionally biased region" description="Basic residues" evidence="1">
    <location>
        <begin position="53"/>
        <end position="62"/>
    </location>
</feature>
<dbReference type="AlphaFoldDB" id="A0A0P0V9I0"/>
<feature type="compositionally biased region" description="Pro residues" evidence="1">
    <location>
        <begin position="32"/>
        <end position="48"/>
    </location>
</feature>
<dbReference type="EMBL" id="AP003247">
    <property type="protein sequence ID" value="BAB85252.1"/>
    <property type="molecule type" value="Genomic_DNA"/>
</dbReference>
<reference evidence="4" key="3">
    <citation type="journal article" date="2008" name="Nucleic Acids Res.">
        <title>The rice annotation project database (RAP-DB): 2008 update.</title>
        <authorList>
            <consortium name="The rice annotation project (RAP)"/>
        </authorList>
    </citation>
    <scope>GENOME REANNOTATION</scope>
    <source>
        <strain evidence="4">cv. Nipponbare</strain>
    </source>
</reference>
<accession>A0A0P0V9I0</accession>
<evidence type="ECO:0000313" key="3">
    <source>
        <dbReference type="EMBL" id="BAD82680.1"/>
    </source>
</evidence>
<evidence type="ECO:0000313" key="4">
    <source>
        <dbReference type="Proteomes" id="UP000000763"/>
    </source>
</evidence>
<proteinExistence type="predicted"/>
<sequence>MAPMSAASSQPASAATPTSTADRLGAASSQAPPRPGRVPPSASAPPPAELRHGPNRCRRPPWRRLQPARLRHGPDKHHLQLGSAVASPLALVAEPPNVSSESV</sequence>
<protein>
    <submittedName>
        <fullName evidence="2">Uncharacterized protein</fullName>
    </submittedName>
</protein>
<evidence type="ECO:0000256" key="1">
    <source>
        <dbReference type="SAM" id="MobiDB-lite"/>
    </source>
</evidence>